<protein>
    <submittedName>
        <fullName evidence="1">Uu.00g124200.m01.CDS01</fullName>
    </submittedName>
</protein>
<proteinExistence type="predicted"/>
<comment type="caution">
    <text evidence="1">The sequence shown here is derived from an EMBL/GenBank/DDBJ whole genome shotgun (WGS) entry which is preliminary data.</text>
</comment>
<gene>
    <name evidence="1" type="ORF">KHLLAP_LOCUS5494</name>
</gene>
<dbReference type="AlphaFoldDB" id="A0AAI8YHL0"/>
<dbReference type="Gene3D" id="3.40.50.1820">
    <property type="entry name" value="alpha/beta hydrolase"/>
    <property type="match status" value="1"/>
</dbReference>
<accession>A0AAI8YHL0</accession>
<evidence type="ECO:0000313" key="1">
    <source>
        <dbReference type="EMBL" id="CAJ2505026.1"/>
    </source>
</evidence>
<keyword evidence="2" id="KW-1185">Reference proteome</keyword>
<name>A0AAI8YHL0_9PEZI</name>
<evidence type="ECO:0000313" key="2">
    <source>
        <dbReference type="Proteomes" id="UP001295740"/>
    </source>
</evidence>
<dbReference type="EMBL" id="CAUWAG010000007">
    <property type="protein sequence ID" value="CAJ2505026.1"/>
    <property type="molecule type" value="Genomic_DNA"/>
</dbReference>
<dbReference type="Proteomes" id="UP001295740">
    <property type="component" value="Unassembled WGS sequence"/>
</dbReference>
<organism evidence="1 2">
    <name type="scientific">Anthostomella pinea</name>
    <dbReference type="NCBI Taxonomy" id="933095"/>
    <lineage>
        <taxon>Eukaryota</taxon>
        <taxon>Fungi</taxon>
        <taxon>Dikarya</taxon>
        <taxon>Ascomycota</taxon>
        <taxon>Pezizomycotina</taxon>
        <taxon>Sordariomycetes</taxon>
        <taxon>Xylariomycetidae</taxon>
        <taxon>Xylariales</taxon>
        <taxon>Xylariaceae</taxon>
        <taxon>Anthostomella</taxon>
    </lineage>
</organism>
<sequence length="67" mass="7356">MAETFPSADLPVNSYMFNVYANGVPAACGYAVNPFEGKPETFKQLADMMSRMWVAFIHNGNPNHNGS</sequence>
<dbReference type="SUPFAM" id="SSF53474">
    <property type="entry name" value="alpha/beta-Hydrolases"/>
    <property type="match status" value="1"/>
</dbReference>
<dbReference type="InterPro" id="IPR029058">
    <property type="entry name" value="AB_hydrolase_fold"/>
</dbReference>
<reference evidence="1" key="1">
    <citation type="submission" date="2023-10" db="EMBL/GenBank/DDBJ databases">
        <authorList>
            <person name="Hackl T."/>
        </authorList>
    </citation>
    <scope>NUCLEOTIDE SEQUENCE</scope>
</reference>